<name>A0A9N9Q3W8_9HELO</name>
<reference evidence="1" key="1">
    <citation type="submission" date="2021-07" db="EMBL/GenBank/DDBJ databases">
        <authorList>
            <person name="Durling M."/>
        </authorList>
    </citation>
    <scope>NUCLEOTIDE SEQUENCE</scope>
</reference>
<sequence>MSFVRCKTLYTGESVILKVKNADSTILLDPGVIVLQTHTVYVTPDAITDSVPNRSP</sequence>
<gene>
    <name evidence="1" type="ORF">HYALB_00011421</name>
</gene>
<dbReference type="Proteomes" id="UP000701801">
    <property type="component" value="Unassembled WGS sequence"/>
</dbReference>
<dbReference type="AlphaFoldDB" id="A0A9N9Q3W8"/>
<organism evidence="1 2">
    <name type="scientific">Hymenoscyphus albidus</name>
    <dbReference type="NCBI Taxonomy" id="595503"/>
    <lineage>
        <taxon>Eukaryota</taxon>
        <taxon>Fungi</taxon>
        <taxon>Dikarya</taxon>
        <taxon>Ascomycota</taxon>
        <taxon>Pezizomycotina</taxon>
        <taxon>Leotiomycetes</taxon>
        <taxon>Helotiales</taxon>
        <taxon>Helotiaceae</taxon>
        <taxon>Hymenoscyphus</taxon>
    </lineage>
</organism>
<accession>A0A9N9Q3W8</accession>
<keyword evidence="2" id="KW-1185">Reference proteome</keyword>
<comment type="caution">
    <text evidence="1">The sequence shown here is derived from an EMBL/GenBank/DDBJ whole genome shotgun (WGS) entry which is preliminary data.</text>
</comment>
<proteinExistence type="predicted"/>
<dbReference type="EMBL" id="CAJVRM010000046">
    <property type="protein sequence ID" value="CAG8972571.1"/>
    <property type="molecule type" value="Genomic_DNA"/>
</dbReference>
<evidence type="ECO:0000313" key="2">
    <source>
        <dbReference type="Proteomes" id="UP000701801"/>
    </source>
</evidence>
<feature type="non-terminal residue" evidence="1">
    <location>
        <position position="56"/>
    </location>
</feature>
<evidence type="ECO:0000313" key="1">
    <source>
        <dbReference type="EMBL" id="CAG8972571.1"/>
    </source>
</evidence>
<protein>
    <submittedName>
        <fullName evidence="1">Uncharacterized protein</fullName>
    </submittedName>
</protein>